<keyword evidence="6" id="KW-1185">Reference proteome</keyword>
<feature type="chain" id="PRO_5045575734" evidence="4">
    <location>
        <begin position="21"/>
        <end position="357"/>
    </location>
</feature>
<accession>A0ABW0FUB4</accession>
<dbReference type="InterPro" id="IPR038161">
    <property type="entry name" value="VirB9/CagX/TrbG_C_sf"/>
</dbReference>
<dbReference type="EMBL" id="JBHSLF010000045">
    <property type="protein sequence ID" value="MFC5345315.1"/>
    <property type="molecule type" value="Genomic_DNA"/>
</dbReference>
<reference evidence="6" key="1">
    <citation type="journal article" date="2019" name="Int. J. Syst. Evol. Microbiol.">
        <title>The Global Catalogue of Microorganisms (GCM) 10K type strain sequencing project: providing services to taxonomists for standard genome sequencing and annotation.</title>
        <authorList>
            <consortium name="The Broad Institute Genomics Platform"/>
            <consortium name="The Broad Institute Genome Sequencing Center for Infectious Disease"/>
            <person name="Wu L."/>
            <person name="Ma J."/>
        </authorList>
    </citation>
    <scope>NUCLEOTIDE SEQUENCE [LARGE SCALE GENOMIC DNA]</scope>
    <source>
        <strain evidence="6">JCM 12125</strain>
    </source>
</reference>
<organism evidence="5 6">
    <name type="scientific">Brevundimonas staleyi</name>
    <dbReference type="NCBI Taxonomy" id="74326"/>
    <lineage>
        <taxon>Bacteria</taxon>
        <taxon>Pseudomonadati</taxon>
        <taxon>Pseudomonadota</taxon>
        <taxon>Alphaproteobacteria</taxon>
        <taxon>Caulobacterales</taxon>
        <taxon>Caulobacteraceae</taxon>
        <taxon>Brevundimonas</taxon>
    </lineage>
</organism>
<keyword evidence="2 4" id="KW-0732">Signal</keyword>
<proteinExistence type="inferred from homology"/>
<dbReference type="Gene3D" id="2.60.40.2500">
    <property type="match status" value="1"/>
</dbReference>
<evidence type="ECO:0000256" key="2">
    <source>
        <dbReference type="ARBA" id="ARBA00022729"/>
    </source>
</evidence>
<dbReference type="RefSeq" id="WP_374036569.1">
    <property type="nucleotide sequence ID" value="NZ_CP169082.1"/>
</dbReference>
<dbReference type="InterPro" id="IPR033645">
    <property type="entry name" value="VirB9/CagX/TrbG_C"/>
</dbReference>
<protein>
    <submittedName>
        <fullName evidence="5">TrbG/VirB9 family P-type conjugative transfer protein</fullName>
    </submittedName>
</protein>
<evidence type="ECO:0000256" key="4">
    <source>
        <dbReference type="SAM" id="SignalP"/>
    </source>
</evidence>
<dbReference type="Pfam" id="PF03524">
    <property type="entry name" value="CagX"/>
    <property type="match status" value="1"/>
</dbReference>
<gene>
    <name evidence="5" type="ORF">ACFPIE_15460</name>
</gene>
<evidence type="ECO:0000313" key="6">
    <source>
        <dbReference type="Proteomes" id="UP001596152"/>
    </source>
</evidence>
<evidence type="ECO:0000256" key="3">
    <source>
        <dbReference type="SAM" id="MobiDB-lite"/>
    </source>
</evidence>
<feature type="region of interest" description="Disordered" evidence="3">
    <location>
        <begin position="51"/>
        <end position="114"/>
    </location>
</feature>
<comment type="similarity">
    <text evidence="1">Belongs to the TrbG/VirB9 family.</text>
</comment>
<feature type="signal peptide" evidence="4">
    <location>
        <begin position="1"/>
        <end position="20"/>
    </location>
</feature>
<dbReference type="InterPro" id="IPR010258">
    <property type="entry name" value="Conjugal_tfr_TrbG/VirB9/CagX"/>
</dbReference>
<evidence type="ECO:0000256" key="1">
    <source>
        <dbReference type="ARBA" id="ARBA00006135"/>
    </source>
</evidence>
<dbReference type="Proteomes" id="UP001596152">
    <property type="component" value="Unassembled WGS sequence"/>
</dbReference>
<name>A0ABW0FUB4_9CAUL</name>
<dbReference type="CDD" id="cd06911">
    <property type="entry name" value="VirB9_CagX_TrbG"/>
    <property type="match status" value="1"/>
</dbReference>
<evidence type="ECO:0000313" key="5">
    <source>
        <dbReference type="EMBL" id="MFC5345315.1"/>
    </source>
</evidence>
<dbReference type="PROSITE" id="PS51257">
    <property type="entry name" value="PROKAR_LIPOPROTEIN"/>
    <property type="match status" value="1"/>
</dbReference>
<comment type="caution">
    <text evidence="5">The sequence shown here is derived from an EMBL/GenBank/DDBJ whole genome shotgun (WGS) entry which is preliminary data.</text>
</comment>
<sequence length="357" mass="37206">MDPRRLLIPAALALSLSACAALGRIGETSAPLAPPVPEALMVAAAAASTPPPIALAPRSPTERPYLEAASAAEAEPDPGTTVPTAHDAPPPGVPGEQTPDNPAPSTEPPLRGDPTLAAEAFDRMVGGVQVFARAPGRVYPVRTTPLRVTLLTLAPGETVVATAAGDTVRWQIGETHSGTGPARRAHVLVKPFERGLQTNLVITTSRGLYLVQLSSGPAEAFQPAVAWDETAPSTADAANPFPLAVPTPAAPPVPGPDLVGPVGPIDAGYRIAPRGRAPAWTPTAVLTDGVRTFLRFPDGLETAEAPALFALGSDGSLQTLAYRQQGGLWVVDRVLDRAELRLGDRRARIVRIERRRP</sequence>